<comment type="caution">
    <text evidence="1">The sequence shown here is derived from an EMBL/GenBank/DDBJ whole genome shotgun (WGS) entry which is preliminary data.</text>
</comment>
<organism evidence="1 2">
    <name type="scientific">Brachionus plicatilis</name>
    <name type="common">Marine rotifer</name>
    <name type="synonym">Brachionus muelleri</name>
    <dbReference type="NCBI Taxonomy" id="10195"/>
    <lineage>
        <taxon>Eukaryota</taxon>
        <taxon>Metazoa</taxon>
        <taxon>Spiralia</taxon>
        <taxon>Gnathifera</taxon>
        <taxon>Rotifera</taxon>
        <taxon>Eurotatoria</taxon>
        <taxon>Monogononta</taxon>
        <taxon>Pseudotrocha</taxon>
        <taxon>Ploima</taxon>
        <taxon>Brachionidae</taxon>
        <taxon>Brachionus</taxon>
    </lineage>
</organism>
<name>A0A3M7PNN8_BRAPC</name>
<sequence>MVINHKKKKWWVINGIGEPNVLELRFWSCVKAGKIVLEKWWRINGISLNNYKEVPIDISIFSLYKLSIYYDNEIKRGFCQRDYDCLDLRPNVLKDDCCHIMASQLNIGTIIVSDCWNSYKITIFSIFNWNTMDLRLLDLDP</sequence>
<dbReference type="AlphaFoldDB" id="A0A3M7PNN8"/>
<protein>
    <submittedName>
        <fullName evidence="1">Uncharacterized protein</fullName>
    </submittedName>
</protein>
<proteinExistence type="predicted"/>
<accession>A0A3M7PNN8</accession>
<dbReference type="EMBL" id="REGN01009678">
    <property type="protein sequence ID" value="RNA00599.1"/>
    <property type="molecule type" value="Genomic_DNA"/>
</dbReference>
<evidence type="ECO:0000313" key="2">
    <source>
        <dbReference type="Proteomes" id="UP000276133"/>
    </source>
</evidence>
<gene>
    <name evidence="1" type="ORF">BpHYR1_000088</name>
</gene>
<dbReference type="Proteomes" id="UP000276133">
    <property type="component" value="Unassembled WGS sequence"/>
</dbReference>
<reference evidence="1 2" key="1">
    <citation type="journal article" date="2018" name="Sci. Rep.">
        <title>Genomic signatures of local adaptation to the degree of environmental predictability in rotifers.</title>
        <authorList>
            <person name="Franch-Gras L."/>
            <person name="Hahn C."/>
            <person name="Garcia-Roger E.M."/>
            <person name="Carmona M.J."/>
            <person name="Serra M."/>
            <person name="Gomez A."/>
        </authorList>
    </citation>
    <scope>NUCLEOTIDE SEQUENCE [LARGE SCALE GENOMIC DNA]</scope>
    <source>
        <strain evidence="1">HYR1</strain>
    </source>
</reference>
<keyword evidence="2" id="KW-1185">Reference proteome</keyword>
<evidence type="ECO:0000313" key="1">
    <source>
        <dbReference type="EMBL" id="RNA00599.1"/>
    </source>
</evidence>